<dbReference type="OrthoDB" id="892893at2"/>
<comment type="caution">
    <text evidence="5">The sequence shown here is derived from an EMBL/GenBank/DDBJ whole genome shotgun (WGS) entry which is preliminary data.</text>
</comment>
<dbReference type="EMBL" id="QFFG01000001">
    <property type="protein sequence ID" value="PWG06573.1"/>
    <property type="molecule type" value="Genomic_DNA"/>
</dbReference>
<gene>
    <name evidence="5" type="ORF">DIS07_01690</name>
</gene>
<keyword evidence="6" id="KW-1185">Reference proteome</keyword>
<dbReference type="Gene3D" id="1.10.150.130">
    <property type="match status" value="1"/>
</dbReference>
<dbReference type="GO" id="GO:0015074">
    <property type="term" value="P:DNA integration"/>
    <property type="evidence" value="ECO:0007669"/>
    <property type="project" value="InterPro"/>
</dbReference>
<organism evidence="5 6">
    <name type="scientific">Polaribacter aquimarinus</name>
    <dbReference type="NCBI Taxonomy" id="2100726"/>
    <lineage>
        <taxon>Bacteria</taxon>
        <taxon>Pseudomonadati</taxon>
        <taxon>Bacteroidota</taxon>
        <taxon>Flavobacteriia</taxon>
        <taxon>Flavobacteriales</taxon>
        <taxon>Flavobacteriaceae</taxon>
    </lineage>
</organism>
<proteinExistence type="predicted"/>
<dbReference type="AlphaFoldDB" id="A0A2U2JDY7"/>
<dbReference type="GO" id="GO:0006310">
    <property type="term" value="P:DNA recombination"/>
    <property type="evidence" value="ECO:0007669"/>
    <property type="project" value="UniProtKB-KW"/>
</dbReference>
<evidence type="ECO:0000259" key="4">
    <source>
        <dbReference type="Pfam" id="PF13102"/>
    </source>
</evidence>
<keyword evidence="2" id="KW-0233">DNA recombination</keyword>
<evidence type="ECO:0000313" key="6">
    <source>
        <dbReference type="Proteomes" id="UP000245670"/>
    </source>
</evidence>
<dbReference type="SUPFAM" id="SSF56349">
    <property type="entry name" value="DNA breaking-rejoining enzymes"/>
    <property type="match status" value="1"/>
</dbReference>
<protein>
    <recommendedName>
        <fullName evidence="7">Integrase</fullName>
    </recommendedName>
</protein>
<dbReference type="InterPro" id="IPR002104">
    <property type="entry name" value="Integrase_catalytic"/>
</dbReference>
<feature type="domain" description="Phage integrase SAM-like" evidence="4">
    <location>
        <begin position="115"/>
        <end position="204"/>
    </location>
</feature>
<dbReference type="Proteomes" id="UP000245670">
    <property type="component" value="Unassembled WGS sequence"/>
</dbReference>
<sequence>MATVKFLLQSNSENAPIYLRLSIGRGKIFKRKTSLSINPKEWSEKNLPKQTTAENKNIASQLRKLKDFVLDEVNVSNSKGIEIEGKWLQHIIDLHFNRIEVKELDYLVEYGDYFIKNLKYKTNDKTKQLGVSKSTEKKYRTIVNKLQSFDRYKKRKTKLIDVNLKFRIELIEYFNEVDKLSDNTIGRYLKFVKSICLDAEKNGFRVSSQLKDFMGFSIDAPKVILNFDELEQIKQTKFVSENHNIAKDWLIIGCFTGQRVSDLLRMNKNFIQILQGYEFIVITQQKTKKTVQIPIHYEVKEILNKRNGDFPPLFTTNIDSNKAMFNRYLKQLCKISNIDTLVKGNKFDEGTKRYITGIYPKHELVSSHICRRSFASNHYATELYPTPLLMNITAHKTEKMFLTYIGKQPIDYSLQIAKTWAKLEKKRVNKPQLNVLKKASNQ</sequence>
<reference evidence="5 6" key="1">
    <citation type="submission" date="2018-05" db="EMBL/GenBank/DDBJ databases">
        <title>Polaribacter aquimarinus sp. nov., isolated from sediment in a sediment of sea.</title>
        <authorList>
            <person name="Lu D."/>
        </authorList>
    </citation>
    <scope>NUCLEOTIDE SEQUENCE [LARGE SCALE GENOMIC DNA]</scope>
    <source>
        <strain evidence="5 6">ZY113</strain>
    </source>
</reference>
<dbReference type="InterPro" id="IPR010998">
    <property type="entry name" value="Integrase_recombinase_N"/>
</dbReference>
<dbReference type="Gene3D" id="1.10.443.10">
    <property type="entry name" value="Intergrase catalytic core"/>
    <property type="match status" value="1"/>
</dbReference>
<dbReference type="InterPro" id="IPR013762">
    <property type="entry name" value="Integrase-like_cat_sf"/>
</dbReference>
<dbReference type="Pfam" id="PF00589">
    <property type="entry name" value="Phage_integrase"/>
    <property type="match status" value="1"/>
</dbReference>
<dbReference type="RefSeq" id="WP_109403481.1">
    <property type="nucleotide sequence ID" value="NZ_QFFG01000001.1"/>
</dbReference>
<name>A0A2U2JDY7_9FLAO</name>
<dbReference type="InterPro" id="IPR011010">
    <property type="entry name" value="DNA_brk_join_enz"/>
</dbReference>
<keyword evidence="1" id="KW-0238">DNA-binding</keyword>
<dbReference type="InterPro" id="IPR025269">
    <property type="entry name" value="SAM-like_dom"/>
</dbReference>
<evidence type="ECO:0008006" key="7">
    <source>
        <dbReference type="Google" id="ProtNLM"/>
    </source>
</evidence>
<evidence type="ECO:0000313" key="5">
    <source>
        <dbReference type="EMBL" id="PWG06573.1"/>
    </source>
</evidence>
<dbReference type="Pfam" id="PF13102">
    <property type="entry name" value="Phage_int_SAM_5"/>
    <property type="match status" value="1"/>
</dbReference>
<evidence type="ECO:0000259" key="3">
    <source>
        <dbReference type="Pfam" id="PF00589"/>
    </source>
</evidence>
<evidence type="ECO:0000256" key="2">
    <source>
        <dbReference type="ARBA" id="ARBA00023172"/>
    </source>
</evidence>
<dbReference type="GO" id="GO:0003677">
    <property type="term" value="F:DNA binding"/>
    <property type="evidence" value="ECO:0007669"/>
    <property type="project" value="UniProtKB-KW"/>
</dbReference>
<feature type="domain" description="Tyr recombinase" evidence="3">
    <location>
        <begin position="252"/>
        <end position="405"/>
    </location>
</feature>
<accession>A0A2U2JDY7</accession>
<evidence type="ECO:0000256" key="1">
    <source>
        <dbReference type="ARBA" id="ARBA00023125"/>
    </source>
</evidence>